<gene>
    <name evidence="1" type="ORF">BpHYR1_004422</name>
</gene>
<organism evidence="1 2">
    <name type="scientific">Brachionus plicatilis</name>
    <name type="common">Marine rotifer</name>
    <name type="synonym">Brachionus muelleri</name>
    <dbReference type="NCBI Taxonomy" id="10195"/>
    <lineage>
        <taxon>Eukaryota</taxon>
        <taxon>Metazoa</taxon>
        <taxon>Spiralia</taxon>
        <taxon>Gnathifera</taxon>
        <taxon>Rotifera</taxon>
        <taxon>Eurotatoria</taxon>
        <taxon>Monogononta</taxon>
        <taxon>Pseudotrocha</taxon>
        <taxon>Ploima</taxon>
        <taxon>Brachionidae</taxon>
        <taxon>Brachionus</taxon>
    </lineage>
</organism>
<dbReference type="AlphaFoldDB" id="A0A3M7T449"/>
<evidence type="ECO:0000313" key="1">
    <source>
        <dbReference type="EMBL" id="RNA42697.1"/>
    </source>
</evidence>
<dbReference type="EMBL" id="REGN01000326">
    <property type="protein sequence ID" value="RNA42697.1"/>
    <property type="molecule type" value="Genomic_DNA"/>
</dbReference>
<evidence type="ECO:0000313" key="2">
    <source>
        <dbReference type="Proteomes" id="UP000276133"/>
    </source>
</evidence>
<keyword evidence="2" id="KW-1185">Reference proteome</keyword>
<reference evidence="1 2" key="1">
    <citation type="journal article" date="2018" name="Sci. Rep.">
        <title>Genomic signatures of local adaptation to the degree of environmental predictability in rotifers.</title>
        <authorList>
            <person name="Franch-Gras L."/>
            <person name="Hahn C."/>
            <person name="Garcia-Roger E.M."/>
            <person name="Carmona M.J."/>
            <person name="Serra M."/>
            <person name="Gomez A."/>
        </authorList>
    </citation>
    <scope>NUCLEOTIDE SEQUENCE [LARGE SCALE GENOMIC DNA]</scope>
    <source>
        <strain evidence="1">HYR1</strain>
    </source>
</reference>
<comment type="caution">
    <text evidence="1">The sequence shown here is derived from an EMBL/GenBank/DDBJ whole genome shotgun (WGS) entry which is preliminary data.</text>
</comment>
<proteinExistence type="predicted"/>
<protein>
    <submittedName>
        <fullName evidence="1">Uncharacterized protein</fullName>
    </submittedName>
</protein>
<name>A0A3M7T449_BRAPC</name>
<accession>A0A3M7T449</accession>
<sequence>MGTCQDSRVKGTINNDVERHIDFSVERYKKEFKRLLKCLPGCNSMENNENSCKDKSKFRCQIHIIPITPHANRPPAFPVVLLSSTRKLVQFTLAQIVRIRVNNNSSTDHRVGSIKTNQKIIEVEFGDSIFICCNISKITNMSFFVLGSAMRFLERVKMWPCTDAPVCGIAELMNVKAVLTRTQIAHFAIIKSTK</sequence>
<dbReference type="Proteomes" id="UP000276133">
    <property type="component" value="Unassembled WGS sequence"/>
</dbReference>